<keyword evidence="3" id="KW-1185">Reference proteome</keyword>
<sequence>MGKKKRLNRFISKWIKSDLPEERSTVLLLGVTRIPTSPVPARRPCSLPIAPRPTNLVVPFLTQTPSVSSSSSSDEEERDLRLVGFVDAADTKPKTTVIVVKPPIIMDRSVDSIGTCSLDVDASVEMSDTSEKSSLGTLKSVSLKSPSGQEASNRLPSYLSLACTVNGYCTTTNYDPVRLARSRDTSPHRPHENHAQDNLTYAVHNNLLSPPNLVPLPMQKYTMAEQTITHHHQEFYTSTKSYISKESFASSIYSKDSVDSCLEKKYTNGVQNQKLSKKVISESVEYKSSSNENKSFIQQRVERLYGPGALAQGFLVINRQKNRSTEWDSEKSFNSSYENDSHSKSMCDKLHADDASDANMKQSTSSPSLPVLRHLTPEFRAQLPMMSPRRMAANGDSSMQKSTTFPTILDSVNGDAVEENGKAPVLNGCSHHKTDVVLNNGQEQSDVKDGHYFLQVLDREAERLLALGDKAEEELKAEGLSEDTKGFLRSASGKARLLVSQKMQQFKGLCTNNINQVEGNAFPTTNDDLQGFWDMVMLQVHQIDDLFKEMEELKANNWVEKKKTVDVIDSKVSNNNKVRKPAAPRVQSAGAEEARKKREAQRKQMIEDRRKAMRQQKQMPRQSIEIYVPESS</sequence>
<dbReference type="Proteomes" id="UP000695000">
    <property type="component" value="Unplaced"/>
</dbReference>
<comment type="similarity">
    <text evidence="1">Belongs to the SAPAP family.</text>
</comment>
<feature type="compositionally biased region" description="Polar residues" evidence="2">
    <location>
        <begin position="132"/>
        <end position="151"/>
    </location>
</feature>
<feature type="region of interest" description="Disordered" evidence="2">
    <location>
        <begin position="575"/>
        <end position="632"/>
    </location>
</feature>
<evidence type="ECO:0000313" key="3">
    <source>
        <dbReference type="Proteomes" id="UP000695000"/>
    </source>
</evidence>
<organism evidence="3 4">
    <name type="scientific">Nicrophorus vespilloides</name>
    <name type="common">Boreal carrion beetle</name>
    <dbReference type="NCBI Taxonomy" id="110193"/>
    <lineage>
        <taxon>Eukaryota</taxon>
        <taxon>Metazoa</taxon>
        <taxon>Ecdysozoa</taxon>
        <taxon>Arthropoda</taxon>
        <taxon>Hexapoda</taxon>
        <taxon>Insecta</taxon>
        <taxon>Pterygota</taxon>
        <taxon>Neoptera</taxon>
        <taxon>Endopterygota</taxon>
        <taxon>Coleoptera</taxon>
        <taxon>Polyphaga</taxon>
        <taxon>Staphyliniformia</taxon>
        <taxon>Silphidae</taxon>
        <taxon>Nicrophorinae</taxon>
        <taxon>Nicrophorus</taxon>
    </lineage>
</organism>
<name>A0ABM1MRP3_NICVS</name>
<dbReference type="Pfam" id="PF03359">
    <property type="entry name" value="GKAP"/>
    <property type="match status" value="1"/>
</dbReference>
<evidence type="ECO:0000256" key="2">
    <source>
        <dbReference type="SAM" id="MobiDB-lite"/>
    </source>
</evidence>
<feature type="compositionally biased region" description="Basic and acidic residues" evidence="2">
    <location>
        <begin position="592"/>
        <end position="610"/>
    </location>
</feature>
<evidence type="ECO:0000256" key="1">
    <source>
        <dbReference type="ARBA" id="ARBA00008839"/>
    </source>
</evidence>
<dbReference type="GeneID" id="108563155"/>
<feature type="region of interest" description="Disordered" evidence="2">
    <location>
        <begin position="325"/>
        <end position="347"/>
    </location>
</feature>
<proteinExistence type="inferred from homology"/>
<dbReference type="PANTHER" id="PTHR12353">
    <property type="entry name" value="DISKS LARGE-ASSOCIATED PROTEIN DAP SAP90/PSD-95-ASSOCIATED PROTEIN"/>
    <property type="match status" value="1"/>
</dbReference>
<feature type="region of interest" description="Disordered" evidence="2">
    <location>
        <begin position="126"/>
        <end position="151"/>
    </location>
</feature>
<evidence type="ECO:0000313" key="4">
    <source>
        <dbReference type="RefSeq" id="XP_017777243.1"/>
    </source>
</evidence>
<dbReference type="InterPro" id="IPR005026">
    <property type="entry name" value="SAPAP"/>
</dbReference>
<dbReference type="PANTHER" id="PTHR12353:SF31">
    <property type="entry name" value="LD44824P"/>
    <property type="match status" value="1"/>
</dbReference>
<protein>
    <submittedName>
        <fullName evidence="4">Uncharacterized protein LOC108563155</fullName>
    </submittedName>
</protein>
<gene>
    <name evidence="4" type="primary">LOC108563155</name>
</gene>
<accession>A0ABM1MRP3</accession>
<reference evidence="4" key="1">
    <citation type="submission" date="2025-08" db="UniProtKB">
        <authorList>
            <consortium name="RefSeq"/>
        </authorList>
    </citation>
    <scope>IDENTIFICATION</scope>
    <source>
        <tissue evidence="4">Whole Larva</tissue>
    </source>
</reference>
<dbReference type="RefSeq" id="XP_017777243.1">
    <property type="nucleotide sequence ID" value="XM_017921754.1"/>
</dbReference>